<feature type="transmembrane region" description="Helical" evidence="1">
    <location>
        <begin position="502"/>
        <end position="523"/>
    </location>
</feature>
<feature type="transmembrane region" description="Helical" evidence="1">
    <location>
        <begin position="238"/>
        <end position="258"/>
    </location>
</feature>
<sequence length="533" mass="55898">MNAFVGFRQLLEVDARQSRRIIAPWVGIVTVLTASSMIGYAIVFDDPVFRRTFSATIGTNPAFSLLFGPPSDFATADAFNVWRALGLGSFFTSLMAILVVTANSRAGEDSGQAELVASGVVGRQARLAAAVGLAWIASLMVGVVSGAVTLLLGGDLVATLLTSAAFTASGMVFGAVAAVTAQIGSFSQTANSLAVSLLGVCYLARGFATASPDEDWLLWFTPLGWTQKVAPNSDNNPWPLLACLGLSLVLLLIAFVLAGRRDFGMGLLPPAPGPDRGRLVTSSAGLALRLQRGLMTSWAVAFVVLGTVFGLLSPSIGDLFANNPQVEIFLAVTGNTRADLVFGFLHTLLQILAIIAAVFGIQVLMKFLTEETEYRAEPVLAAAVSRPQLMASHVVIALAGPALVLVLGGLVLALTAQATGTEVSVHDLVLQSVVEVPALWILVGVGMVVVGVHPAARLAAWVGVVATFGLTILGPSLNLPGWLLDVSPLRHVPNVTAEAVDWWPLGWLCGIALVLGLVGFVGFRRRDLLYEQP</sequence>
<feature type="transmembrane region" description="Helical" evidence="1">
    <location>
        <begin position="298"/>
        <end position="320"/>
    </location>
</feature>
<feature type="transmembrane region" description="Helical" evidence="1">
    <location>
        <begin position="81"/>
        <end position="102"/>
    </location>
</feature>
<feature type="transmembrane region" description="Helical" evidence="1">
    <location>
        <begin position="428"/>
        <end position="451"/>
    </location>
</feature>
<feature type="transmembrane region" description="Helical" evidence="1">
    <location>
        <begin position="21"/>
        <end position="43"/>
    </location>
</feature>
<feature type="transmembrane region" description="Helical" evidence="1">
    <location>
        <begin position="458"/>
        <end position="482"/>
    </location>
</feature>
<dbReference type="Proteomes" id="UP000704762">
    <property type="component" value="Unassembled WGS sequence"/>
</dbReference>
<organism evidence="2 3">
    <name type="scientific">Microlunatus panaciterrae</name>
    <dbReference type="NCBI Taxonomy" id="400768"/>
    <lineage>
        <taxon>Bacteria</taxon>
        <taxon>Bacillati</taxon>
        <taxon>Actinomycetota</taxon>
        <taxon>Actinomycetes</taxon>
        <taxon>Propionibacteriales</taxon>
        <taxon>Propionibacteriaceae</taxon>
        <taxon>Microlunatus</taxon>
    </lineage>
</organism>
<dbReference type="EMBL" id="JAFBCF010000001">
    <property type="protein sequence ID" value="MBM7799275.1"/>
    <property type="molecule type" value="Genomic_DNA"/>
</dbReference>
<evidence type="ECO:0000313" key="3">
    <source>
        <dbReference type="Proteomes" id="UP000704762"/>
    </source>
</evidence>
<feature type="transmembrane region" description="Helical" evidence="1">
    <location>
        <begin position="340"/>
        <end position="365"/>
    </location>
</feature>
<feature type="transmembrane region" description="Helical" evidence="1">
    <location>
        <begin position="127"/>
        <end position="152"/>
    </location>
</feature>
<feature type="transmembrane region" description="Helical" evidence="1">
    <location>
        <begin position="193"/>
        <end position="210"/>
    </location>
</feature>
<keyword evidence="1" id="KW-1133">Transmembrane helix</keyword>
<keyword evidence="1" id="KW-0472">Membrane</keyword>
<keyword evidence="1" id="KW-0812">Transmembrane</keyword>
<feature type="transmembrane region" description="Helical" evidence="1">
    <location>
        <begin position="158"/>
        <end position="181"/>
    </location>
</feature>
<gene>
    <name evidence="2" type="ORF">JOE57_002196</name>
</gene>
<feature type="transmembrane region" description="Helical" evidence="1">
    <location>
        <begin position="394"/>
        <end position="416"/>
    </location>
</feature>
<protein>
    <submittedName>
        <fullName evidence="2">ABC-2 type transport system permease protein</fullName>
    </submittedName>
</protein>
<comment type="caution">
    <text evidence="2">The sequence shown here is derived from an EMBL/GenBank/DDBJ whole genome shotgun (WGS) entry which is preliminary data.</text>
</comment>
<evidence type="ECO:0000256" key="1">
    <source>
        <dbReference type="SAM" id="Phobius"/>
    </source>
</evidence>
<reference evidence="2 3" key="1">
    <citation type="submission" date="2021-01" db="EMBL/GenBank/DDBJ databases">
        <title>Sequencing the genomes of 1000 actinobacteria strains.</title>
        <authorList>
            <person name="Klenk H.-P."/>
        </authorList>
    </citation>
    <scope>NUCLEOTIDE SEQUENCE [LARGE SCALE GENOMIC DNA]</scope>
    <source>
        <strain evidence="2 3">DSM 18662</strain>
    </source>
</reference>
<evidence type="ECO:0000313" key="2">
    <source>
        <dbReference type="EMBL" id="MBM7799275.1"/>
    </source>
</evidence>
<dbReference type="RefSeq" id="WP_204917924.1">
    <property type="nucleotide sequence ID" value="NZ_BAAAQP010000001.1"/>
</dbReference>
<name>A0ABS2RJU3_9ACTN</name>
<keyword evidence="3" id="KW-1185">Reference proteome</keyword>
<accession>A0ABS2RJU3</accession>
<proteinExistence type="predicted"/>